<gene>
    <name evidence="1" type="ORF">Hamer_G024280</name>
</gene>
<organism evidence="1 2">
    <name type="scientific">Homarus americanus</name>
    <name type="common">American lobster</name>
    <dbReference type="NCBI Taxonomy" id="6706"/>
    <lineage>
        <taxon>Eukaryota</taxon>
        <taxon>Metazoa</taxon>
        <taxon>Ecdysozoa</taxon>
        <taxon>Arthropoda</taxon>
        <taxon>Crustacea</taxon>
        <taxon>Multicrustacea</taxon>
        <taxon>Malacostraca</taxon>
        <taxon>Eumalacostraca</taxon>
        <taxon>Eucarida</taxon>
        <taxon>Decapoda</taxon>
        <taxon>Pleocyemata</taxon>
        <taxon>Astacidea</taxon>
        <taxon>Nephropoidea</taxon>
        <taxon>Nephropidae</taxon>
        <taxon>Homarus</taxon>
    </lineage>
</organism>
<evidence type="ECO:0000313" key="1">
    <source>
        <dbReference type="EMBL" id="KAG7169501.1"/>
    </source>
</evidence>
<dbReference type="EMBL" id="JAHLQT010016259">
    <property type="protein sequence ID" value="KAG7169501.1"/>
    <property type="molecule type" value="Genomic_DNA"/>
</dbReference>
<evidence type="ECO:0000313" key="2">
    <source>
        <dbReference type="Proteomes" id="UP000747542"/>
    </source>
</evidence>
<dbReference type="Proteomes" id="UP000747542">
    <property type="component" value="Unassembled WGS sequence"/>
</dbReference>
<sequence>MRWVREKEFEPGAVWHCAAVVVVLQGGGHTTPLAKALTTTTSAINTRQPSLPHTSTTHSLSFLCTYWHTSTGISSPGGL</sequence>
<protein>
    <submittedName>
        <fullName evidence="1">Uncharacterized protein</fullName>
    </submittedName>
</protein>
<reference evidence="1" key="1">
    <citation type="journal article" date="2021" name="Sci. Adv.">
        <title>The American lobster genome reveals insights on longevity, neural, and immune adaptations.</title>
        <authorList>
            <person name="Polinski J.M."/>
            <person name="Zimin A.V."/>
            <person name="Clark K.F."/>
            <person name="Kohn A.B."/>
            <person name="Sadowski N."/>
            <person name="Timp W."/>
            <person name="Ptitsyn A."/>
            <person name="Khanna P."/>
            <person name="Romanova D.Y."/>
            <person name="Williams P."/>
            <person name="Greenwood S.J."/>
            <person name="Moroz L.L."/>
            <person name="Walt D.R."/>
            <person name="Bodnar A.G."/>
        </authorList>
    </citation>
    <scope>NUCLEOTIDE SEQUENCE</scope>
    <source>
        <strain evidence="1">GMGI-L3</strain>
    </source>
</reference>
<name>A0A8J5K4Y1_HOMAM</name>
<proteinExistence type="predicted"/>
<keyword evidence="2" id="KW-1185">Reference proteome</keyword>
<comment type="caution">
    <text evidence="1">The sequence shown here is derived from an EMBL/GenBank/DDBJ whole genome shotgun (WGS) entry which is preliminary data.</text>
</comment>
<accession>A0A8J5K4Y1</accession>
<dbReference type="AlphaFoldDB" id="A0A8J5K4Y1"/>